<evidence type="ECO:0000256" key="4">
    <source>
        <dbReference type="ARBA" id="ARBA00022825"/>
    </source>
</evidence>
<dbReference type="RefSeq" id="XP_026603610.1">
    <property type="nucleotide sequence ID" value="XM_026747778.1"/>
</dbReference>
<keyword evidence="11" id="KW-1185">Reference proteome</keyword>
<keyword evidence="2 6" id="KW-0645">Protease</keyword>
<organism evidence="10 11">
    <name type="scientific">Aspergillus mulundensis</name>
    <dbReference type="NCBI Taxonomy" id="1810919"/>
    <lineage>
        <taxon>Eukaryota</taxon>
        <taxon>Fungi</taxon>
        <taxon>Dikarya</taxon>
        <taxon>Ascomycota</taxon>
        <taxon>Pezizomycotina</taxon>
        <taxon>Eurotiomycetes</taxon>
        <taxon>Eurotiomycetidae</taxon>
        <taxon>Eurotiales</taxon>
        <taxon>Aspergillaceae</taxon>
        <taxon>Aspergillus</taxon>
        <taxon>Aspergillus subgen. Nidulantes</taxon>
    </lineage>
</organism>
<keyword evidence="3 6" id="KW-0378">Hydrolase</keyword>
<keyword evidence="5" id="KW-1015">Disulfide bond</keyword>
<feature type="region of interest" description="Disordered" evidence="7">
    <location>
        <begin position="109"/>
        <end position="142"/>
    </location>
</feature>
<dbReference type="Pfam" id="PF00089">
    <property type="entry name" value="Trypsin"/>
    <property type="match status" value="1"/>
</dbReference>
<dbReference type="OrthoDB" id="6380398at2759"/>
<feature type="signal peptide" evidence="8">
    <location>
        <begin position="1"/>
        <end position="21"/>
    </location>
</feature>
<dbReference type="InterPro" id="IPR001314">
    <property type="entry name" value="Peptidase_S1A"/>
</dbReference>
<dbReference type="PROSITE" id="PS50240">
    <property type="entry name" value="TRYPSIN_DOM"/>
    <property type="match status" value="1"/>
</dbReference>
<evidence type="ECO:0000259" key="9">
    <source>
        <dbReference type="PROSITE" id="PS50240"/>
    </source>
</evidence>
<dbReference type="PANTHER" id="PTHR24276:SF91">
    <property type="entry name" value="AT26814P-RELATED"/>
    <property type="match status" value="1"/>
</dbReference>
<dbReference type="InterPro" id="IPR050430">
    <property type="entry name" value="Peptidase_S1"/>
</dbReference>
<evidence type="ECO:0000256" key="6">
    <source>
        <dbReference type="RuleBase" id="RU363034"/>
    </source>
</evidence>
<protein>
    <recommendedName>
        <fullName evidence="9">Peptidase S1 domain-containing protein</fullName>
    </recommendedName>
</protein>
<evidence type="ECO:0000256" key="7">
    <source>
        <dbReference type="SAM" id="MobiDB-lite"/>
    </source>
</evidence>
<dbReference type="FunFam" id="2.40.10.10:FF:000077">
    <property type="entry name" value="Predicted protein"/>
    <property type="match status" value="1"/>
</dbReference>
<evidence type="ECO:0000256" key="8">
    <source>
        <dbReference type="SAM" id="SignalP"/>
    </source>
</evidence>
<dbReference type="InterPro" id="IPR018114">
    <property type="entry name" value="TRYPSIN_HIS"/>
</dbReference>
<evidence type="ECO:0000256" key="1">
    <source>
        <dbReference type="ARBA" id="ARBA00007664"/>
    </source>
</evidence>
<keyword evidence="4 6" id="KW-0720">Serine protease</keyword>
<evidence type="ECO:0000256" key="3">
    <source>
        <dbReference type="ARBA" id="ARBA00022801"/>
    </source>
</evidence>
<evidence type="ECO:0000313" key="10">
    <source>
        <dbReference type="EMBL" id="RDW78910.1"/>
    </source>
</evidence>
<dbReference type="InterPro" id="IPR001254">
    <property type="entry name" value="Trypsin_dom"/>
</dbReference>
<evidence type="ECO:0000256" key="2">
    <source>
        <dbReference type="ARBA" id="ARBA00022670"/>
    </source>
</evidence>
<dbReference type="SMART" id="SM00020">
    <property type="entry name" value="Tryp_SPc"/>
    <property type="match status" value="1"/>
</dbReference>
<evidence type="ECO:0000256" key="5">
    <source>
        <dbReference type="ARBA" id="ARBA00023157"/>
    </source>
</evidence>
<evidence type="ECO:0000313" key="11">
    <source>
        <dbReference type="Proteomes" id="UP000256690"/>
    </source>
</evidence>
<dbReference type="AlphaFoldDB" id="A0A3D8RYH4"/>
<sequence>MIGIQTLSLSVLSSVQTVAIALSEVKSPAICKGAVLSACIPLILIKRPIRCTARLGDLPPYPDVQPMRLSSLSLVCPDVTQAQAGQSGGRAGHVDCARADLTTVDERYINPQTSHPVPPSSIPPIQPSTPQSNRKKPQQEKTAMKTAALSTALLSLLSTALAEKLIVGGDDAEITDYPYQIALLQSGSLICGGSIISPRYIVTAGHCADGASARSLSIRAGSTYHARGGTVVGVSSITVHPQYDSATIDNDISILELSEDLVFGSGIAAIDLPSSSALPAAGTIGTATGWGALREGGNVSPNLQYVDVPVVSTSQCSSDYAGFNDITASMVCAGEEEGGKDGCQGDSGGPFVADGVLIGITSWGNGCARAGYPGVYSSPAYFRDFIQQVTGI</sequence>
<dbReference type="EMBL" id="PVWQ01000006">
    <property type="protein sequence ID" value="RDW78910.1"/>
    <property type="molecule type" value="Genomic_DNA"/>
</dbReference>
<gene>
    <name evidence="10" type="ORF">DSM5745_05762</name>
</gene>
<dbReference type="InterPro" id="IPR043504">
    <property type="entry name" value="Peptidase_S1_PA_chymotrypsin"/>
</dbReference>
<keyword evidence="8" id="KW-0732">Signal</keyword>
<dbReference type="InterPro" id="IPR009003">
    <property type="entry name" value="Peptidase_S1_PA"/>
</dbReference>
<dbReference type="STRING" id="1810919.A0A3D8RYH4"/>
<name>A0A3D8RYH4_9EURO</name>
<dbReference type="PRINTS" id="PR00722">
    <property type="entry name" value="CHYMOTRYPSIN"/>
</dbReference>
<comment type="similarity">
    <text evidence="1">Belongs to the peptidase S1 family.</text>
</comment>
<dbReference type="Proteomes" id="UP000256690">
    <property type="component" value="Unassembled WGS sequence"/>
</dbReference>
<dbReference type="PANTHER" id="PTHR24276">
    <property type="entry name" value="POLYSERASE-RELATED"/>
    <property type="match status" value="1"/>
</dbReference>
<reference evidence="10 11" key="1">
    <citation type="journal article" date="2018" name="IMA Fungus">
        <title>IMA Genome-F 9: Draft genome sequence of Annulohypoxylon stygium, Aspergillus mulundensis, Berkeleyomyces basicola (syn. Thielaviopsis basicola), Ceratocystis smalleyi, two Cercospora beticola strains, Coleophoma cylindrospora, Fusarium fracticaudum, Phialophora cf. hyalina, and Morchella septimelata.</title>
        <authorList>
            <person name="Wingfield B.D."/>
            <person name="Bills G.F."/>
            <person name="Dong Y."/>
            <person name="Huang W."/>
            <person name="Nel W.J."/>
            <person name="Swalarsk-Parry B.S."/>
            <person name="Vaghefi N."/>
            <person name="Wilken P.M."/>
            <person name="An Z."/>
            <person name="de Beer Z.W."/>
            <person name="De Vos L."/>
            <person name="Chen L."/>
            <person name="Duong T.A."/>
            <person name="Gao Y."/>
            <person name="Hammerbacher A."/>
            <person name="Kikkert J.R."/>
            <person name="Li Y."/>
            <person name="Li H."/>
            <person name="Li K."/>
            <person name="Li Q."/>
            <person name="Liu X."/>
            <person name="Ma X."/>
            <person name="Naidoo K."/>
            <person name="Pethybridge S.J."/>
            <person name="Sun J."/>
            <person name="Steenkamp E.T."/>
            <person name="van der Nest M.A."/>
            <person name="van Wyk S."/>
            <person name="Wingfield M.J."/>
            <person name="Xiong C."/>
            <person name="Yue Q."/>
            <person name="Zhang X."/>
        </authorList>
    </citation>
    <scope>NUCLEOTIDE SEQUENCE [LARGE SCALE GENOMIC DNA]</scope>
    <source>
        <strain evidence="10 11">DSM 5745</strain>
    </source>
</reference>
<dbReference type="GO" id="GO:0004252">
    <property type="term" value="F:serine-type endopeptidase activity"/>
    <property type="evidence" value="ECO:0007669"/>
    <property type="project" value="InterPro"/>
</dbReference>
<dbReference type="GeneID" id="38116132"/>
<feature type="compositionally biased region" description="Pro residues" evidence="7">
    <location>
        <begin position="116"/>
        <end position="127"/>
    </location>
</feature>
<dbReference type="Gene3D" id="2.40.10.10">
    <property type="entry name" value="Trypsin-like serine proteases"/>
    <property type="match status" value="1"/>
</dbReference>
<proteinExistence type="inferred from homology"/>
<dbReference type="SUPFAM" id="SSF50494">
    <property type="entry name" value="Trypsin-like serine proteases"/>
    <property type="match status" value="1"/>
</dbReference>
<dbReference type="PROSITE" id="PS00134">
    <property type="entry name" value="TRYPSIN_HIS"/>
    <property type="match status" value="1"/>
</dbReference>
<accession>A0A3D8RYH4</accession>
<comment type="caution">
    <text evidence="10">The sequence shown here is derived from an EMBL/GenBank/DDBJ whole genome shotgun (WGS) entry which is preliminary data.</text>
</comment>
<feature type="chain" id="PRO_5017638033" description="Peptidase S1 domain-containing protein" evidence="8">
    <location>
        <begin position="22"/>
        <end position="392"/>
    </location>
</feature>
<dbReference type="PROSITE" id="PS00135">
    <property type="entry name" value="TRYPSIN_SER"/>
    <property type="match status" value="1"/>
</dbReference>
<dbReference type="GO" id="GO:0006508">
    <property type="term" value="P:proteolysis"/>
    <property type="evidence" value="ECO:0007669"/>
    <property type="project" value="UniProtKB-KW"/>
</dbReference>
<dbReference type="CDD" id="cd00190">
    <property type="entry name" value="Tryp_SPc"/>
    <property type="match status" value="1"/>
</dbReference>
<feature type="domain" description="Peptidase S1" evidence="9">
    <location>
        <begin position="166"/>
        <end position="391"/>
    </location>
</feature>
<dbReference type="InterPro" id="IPR033116">
    <property type="entry name" value="TRYPSIN_SER"/>
</dbReference>